<sequence>MQFWTFEFSHRSKVAAAVLLSSRALVSFLDSMNHLLGDEPDSWMFDILTETLGETAFPPRAGRDVNTLFDVSLLRFFRRISVTKFHVQCVARIEVESGVATAYRLMERQALGHSKRPQMKQEHASSPQVVAAYLLYAANLVSVASDCRTEHVSLLNDPMPRQRRIVVLYKSISLVLKPSIGVQINRGIAKIGTLPAGRC</sequence>
<accession>A0A1I7WY07</accession>
<organism evidence="1 2">
    <name type="scientific">Heterorhabditis bacteriophora</name>
    <name type="common">Entomopathogenic nematode worm</name>
    <dbReference type="NCBI Taxonomy" id="37862"/>
    <lineage>
        <taxon>Eukaryota</taxon>
        <taxon>Metazoa</taxon>
        <taxon>Ecdysozoa</taxon>
        <taxon>Nematoda</taxon>
        <taxon>Chromadorea</taxon>
        <taxon>Rhabditida</taxon>
        <taxon>Rhabditina</taxon>
        <taxon>Rhabditomorpha</taxon>
        <taxon>Strongyloidea</taxon>
        <taxon>Heterorhabditidae</taxon>
        <taxon>Heterorhabditis</taxon>
    </lineage>
</organism>
<keyword evidence="1" id="KW-1185">Reference proteome</keyword>
<dbReference type="WBParaSite" id="Hba_10046">
    <property type="protein sequence ID" value="Hba_10046"/>
    <property type="gene ID" value="Hba_10046"/>
</dbReference>
<reference evidence="2" key="1">
    <citation type="submission" date="2016-11" db="UniProtKB">
        <authorList>
            <consortium name="WormBaseParasite"/>
        </authorList>
    </citation>
    <scope>IDENTIFICATION</scope>
</reference>
<protein>
    <submittedName>
        <fullName evidence="2">Uncharacterized protein</fullName>
    </submittedName>
</protein>
<evidence type="ECO:0000313" key="1">
    <source>
        <dbReference type="Proteomes" id="UP000095283"/>
    </source>
</evidence>
<dbReference type="AlphaFoldDB" id="A0A1I7WY07"/>
<dbReference type="Proteomes" id="UP000095283">
    <property type="component" value="Unplaced"/>
</dbReference>
<name>A0A1I7WY07_HETBA</name>
<evidence type="ECO:0000313" key="2">
    <source>
        <dbReference type="WBParaSite" id="Hba_10046"/>
    </source>
</evidence>
<proteinExistence type="predicted"/>